<organism evidence="1 2">
    <name type="scientific">Solanum commersonii</name>
    <name type="common">Commerson's wild potato</name>
    <name type="synonym">Commerson's nightshade</name>
    <dbReference type="NCBI Taxonomy" id="4109"/>
    <lineage>
        <taxon>Eukaryota</taxon>
        <taxon>Viridiplantae</taxon>
        <taxon>Streptophyta</taxon>
        <taxon>Embryophyta</taxon>
        <taxon>Tracheophyta</taxon>
        <taxon>Spermatophyta</taxon>
        <taxon>Magnoliopsida</taxon>
        <taxon>eudicotyledons</taxon>
        <taxon>Gunneridae</taxon>
        <taxon>Pentapetalae</taxon>
        <taxon>asterids</taxon>
        <taxon>lamiids</taxon>
        <taxon>Solanales</taxon>
        <taxon>Solanaceae</taxon>
        <taxon>Solanoideae</taxon>
        <taxon>Solaneae</taxon>
        <taxon>Solanum</taxon>
    </lineage>
</organism>
<reference evidence="1 2" key="1">
    <citation type="submission" date="2020-09" db="EMBL/GenBank/DDBJ databases">
        <title>De no assembly of potato wild relative species, Solanum commersonii.</title>
        <authorList>
            <person name="Cho K."/>
        </authorList>
    </citation>
    <scope>NUCLEOTIDE SEQUENCE [LARGE SCALE GENOMIC DNA]</scope>
    <source>
        <strain evidence="1">LZ3.2</strain>
        <tissue evidence="1">Leaf</tissue>
    </source>
</reference>
<dbReference type="EMBL" id="JACXVP010000004">
    <property type="protein sequence ID" value="KAG5611374.1"/>
    <property type="molecule type" value="Genomic_DNA"/>
</dbReference>
<accession>A0A9J5ZJK3</accession>
<comment type="caution">
    <text evidence="1">The sequence shown here is derived from an EMBL/GenBank/DDBJ whole genome shotgun (WGS) entry which is preliminary data.</text>
</comment>
<sequence length="81" mass="8975">MGNFFSDTGEEGNVEIFLSATKSDNIWETFVPSDYQYVVFGSGSLMVFPSKKQLYFSLCDSSILLDRGKLATMSGARTLDL</sequence>
<dbReference type="OrthoDB" id="1304606at2759"/>
<dbReference type="Proteomes" id="UP000824120">
    <property type="component" value="Chromosome 4"/>
</dbReference>
<keyword evidence="2" id="KW-1185">Reference proteome</keyword>
<evidence type="ECO:0000313" key="1">
    <source>
        <dbReference type="EMBL" id="KAG5611374.1"/>
    </source>
</evidence>
<proteinExistence type="predicted"/>
<protein>
    <submittedName>
        <fullName evidence="1">Uncharacterized protein</fullName>
    </submittedName>
</protein>
<evidence type="ECO:0000313" key="2">
    <source>
        <dbReference type="Proteomes" id="UP000824120"/>
    </source>
</evidence>
<dbReference type="AlphaFoldDB" id="A0A9J5ZJK3"/>
<gene>
    <name evidence="1" type="ORF">H5410_022655</name>
</gene>
<name>A0A9J5ZJK3_SOLCO</name>